<gene>
    <name evidence="2" type="ORF">SKAU_G00314210</name>
</gene>
<feature type="compositionally biased region" description="Low complexity" evidence="1">
    <location>
        <begin position="145"/>
        <end position="156"/>
    </location>
</feature>
<sequence>MSFIHGRSSRLGPQDIGVTGGRPCDKRASFPCHPRCTWLRRPVRSRVDGERRLRSAAGRGQDLRFAFDVALLTCPWIPAKGKRSLFWCENQAPQSLNCEGGGAWGGGCSRSNRRDCVVRAASRCLFKPCGTPAEPRSRRAGLRYAPAGAPPSGGTPAREETRDVSAQTPPPPGYPAGLPAPGRLWQGRDPIPTRLWYMQRRRTRALARDDIRQRAPLVSFYNGRVRSRPRSRKLISAPH</sequence>
<name>A0A9Q1ESD6_SYNKA</name>
<feature type="region of interest" description="Disordered" evidence="1">
    <location>
        <begin position="143"/>
        <end position="186"/>
    </location>
</feature>
<comment type="caution">
    <text evidence="2">The sequence shown here is derived from an EMBL/GenBank/DDBJ whole genome shotgun (WGS) entry which is preliminary data.</text>
</comment>
<accession>A0A9Q1ESD6</accession>
<dbReference type="EMBL" id="JAINUF010000013">
    <property type="protein sequence ID" value="KAJ8344092.1"/>
    <property type="molecule type" value="Genomic_DNA"/>
</dbReference>
<evidence type="ECO:0000256" key="1">
    <source>
        <dbReference type="SAM" id="MobiDB-lite"/>
    </source>
</evidence>
<keyword evidence="3" id="KW-1185">Reference proteome</keyword>
<feature type="region of interest" description="Disordered" evidence="1">
    <location>
        <begin position="1"/>
        <end position="22"/>
    </location>
</feature>
<dbReference type="Proteomes" id="UP001152622">
    <property type="component" value="Chromosome 13"/>
</dbReference>
<proteinExistence type="predicted"/>
<evidence type="ECO:0000313" key="2">
    <source>
        <dbReference type="EMBL" id="KAJ8344092.1"/>
    </source>
</evidence>
<evidence type="ECO:0000313" key="3">
    <source>
        <dbReference type="Proteomes" id="UP001152622"/>
    </source>
</evidence>
<protein>
    <submittedName>
        <fullName evidence="2">Uncharacterized protein</fullName>
    </submittedName>
</protein>
<dbReference type="AlphaFoldDB" id="A0A9Q1ESD6"/>
<organism evidence="2 3">
    <name type="scientific">Synaphobranchus kaupii</name>
    <name type="common">Kaup's arrowtooth eel</name>
    <dbReference type="NCBI Taxonomy" id="118154"/>
    <lineage>
        <taxon>Eukaryota</taxon>
        <taxon>Metazoa</taxon>
        <taxon>Chordata</taxon>
        <taxon>Craniata</taxon>
        <taxon>Vertebrata</taxon>
        <taxon>Euteleostomi</taxon>
        <taxon>Actinopterygii</taxon>
        <taxon>Neopterygii</taxon>
        <taxon>Teleostei</taxon>
        <taxon>Anguilliformes</taxon>
        <taxon>Synaphobranchidae</taxon>
        <taxon>Synaphobranchus</taxon>
    </lineage>
</organism>
<reference evidence="2" key="1">
    <citation type="journal article" date="2023" name="Science">
        <title>Genome structures resolve the early diversification of teleost fishes.</title>
        <authorList>
            <person name="Parey E."/>
            <person name="Louis A."/>
            <person name="Montfort J."/>
            <person name="Bouchez O."/>
            <person name="Roques C."/>
            <person name="Iampietro C."/>
            <person name="Lluch J."/>
            <person name="Castinel A."/>
            <person name="Donnadieu C."/>
            <person name="Desvignes T."/>
            <person name="Floi Bucao C."/>
            <person name="Jouanno E."/>
            <person name="Wen M."/>
            <person name="Mejri S."/>
            <person name="Dirks R."/>
            <person name="Jansen H."/>
            <person name="Henkel C."/>
            <person name="Chen W.J."/>
            <person name="Zahm M."/>
            <person name="Cabau C."/>
            <person name="Klopp C."/>
            <person name="Thompson A.W."/>
            <person name="Robinson-Rechavi M."/>
            <person name="Braasch I."/>
            <person name="Lecointre G."/>
            <person name="Bobe J."/>
            <person name="Postlethwait J.H."/>
            <person name="Berthelot C."/>
            <person name="Roest Crollius H."/>
            <person name="Guiguen Y."/>
        </authorList>
    </citation>
    <scope>NUCLEOTIDE SEQUENCE</scope>
    <source>
        <strain evidence="2">WJC10195</strain>
    </source>
</reference>